<sequence>MLSVLSNMAKPLFIVMLLAGVAFSQYYFDIEKEDRPLAPPVILPAQAMRLGNLGLHSASSVLMWIYSIQEMATWPKKIPELIMTVTDIDQKFSYPYAFAALVLPPLGFQEEAFKIGIKGLRNADPDWRIAYYMATSYHIFLKDRSKATLYFNIAADTPGAPEKIKSISARYGIAGHLEETKRIWTSIYETSDDEIVLERAKRNIIHIEIVEILNKAIAIYKQKYGFYPKSTDDLVNGKIIKNVPISPLGVEFSIGNEGKILIQ</sequence>
<gene>
    <name evidence="1" type="ORF">A2650_00720</name>
</gene>
<organism evidence="1 2">
    <name type="scientific">Candidatus Yanofskybacteria bacterium RIFCSPHIGHO2_01_FULL_41_53</name>
    <dbReference type="NCBI Taxonomy" id="1802663"/>
    <lineage>
        <taxon>Bacteria</taxon>
        <taxon>Candidatus Yanofskyibacteriota</taxon>
    </lineage>
</organism>
<reference evidence="1 2" key="1">
    <citation type="journal article" date="2016" name="Nat. Commun.">
        <title>Thousands of microbial genomes shed light on interconnected biogeochemical processes in an aquifer system.</title>
        <authorList>
            <person name="Anantharaman K."/>
            <person name="Brown C.T."/>
            <person name="Hug L.A."/>
            <person name="Sharon I."/>
            <person name="Castelle C.J."/>
            <person name="Probst A.J."/>
            <person name="Thomas B.C."/>
            <person name="Singh A."/>
            <person name="Wilkins M.J."/>
            <person name="Karaoz U."/>
            <person name="Brodie E.L."/>
            <person name="Williams K.H."/>
            <person name="Hubbard S.S."/>
            <person name="Banfield J.F."/>
        </authorList>
    </citation>
    <scope>NUCLEOTIDE SEQUENCE [LARGE SCALE GENOMIC DNA]</scope>
</reference>
<evidence type="ECO:0000313" key="1">
    <source>
        <dbReference type="EMBL" id="OGN01392.1"/>
    </source>
</evidence>
<comment type="caution">
    <text evidence="1">The sequence shown here is derived from an EMBL/GenBank/DDBJ whole genome shotgun (WGS) entry which is preliminary data.</text>
</comment>
<name>A0A1F8EKM9_9BACT</name>
<evidence type="ECO:0000313" key="2">
    <source>
        <dbReference type="Proteomes" id="UP000177117"/>
    </source>
</evidence>
<dbReference type="AlphaFoldDB" id="A0A1F8EKM9"/>
<accession>A0A1F8EKM9</accession>
<proteinExistence type="predicted"/>
<dbReference type="Proteomes" id="UP000177117">
    <property type="component" value="Unassembled WGS sequence"/>
</dbReference>
<protein>
    <submittedName>
        <fullName evidence="1">Uncharacterized protein</fullName>
    </submittedName>
</protein>
<dbReference type="EMBL" id="MGJD01000006">
    <property type="protein sequence ID" value="OGN01392.1"/>
    <property type="molecule type" value="Genomic_DNA"/>
</dbReference>